<dbReference type="InterPro" id="IPR036237">
    <property type="entry name" value="Xyl_isomerase-like_sf"/>
</dbReference>
<dbReference type="Pfam" id="PF01261">
    <property type="entry name" value="AP_endonuc_2"/>
    <property type="match status" value="1"/>
</dbReference>
<dbReference type="EMBL" id="CAFBLI010000078">
    <property type="protein sequence ID" value="CAB4871687.1"/>
    <property type="molecule type" value="Genomic_DNA"/>
</dbReference>
<dbReference type="EMBL" id="CAFBPY010000002">
    <property type="protein sequence ID" value="CAB5033045.1"/>
    <property type="molecule type" value="Genomic_DNA"/>
</dbReference>
<dbReference type="EMBL" id="CAEZUJ010000006">
    <property type="protein sequence ID" value="CAB4592918.1"/>
    <property type="molecule type" value="Genomic_DNA"/>
</dbReference>
<organism evidence="3">
    <name type="scientific">freshwater metagenome</name>
    <dbReference type="NCBI Taxonomy" id="449393"/>
    <lineage>
        <taxon>unclassified sequences</taxon>
        <taxon>metagenomes</taxon>
        <taxon>ecological metagenomes</taxon>
    </lineage>
</organism>
<sequence>MKVALMLTAFTTDPAEIDSDLAKKLRGMGIEGVICHFGLGDGKSIRKPNETDFDAVKRAGELLRENGIEPISNWGYWASLCTFNDSLRKDSIQLVKDSFKVARALGSNVVVTGAGSNSPISAWYPVPENHSEASLERYIDSLQQIIPVAEDQGMYLVVKPHVLSTVRDPKTIKRIFDHIPSKSLRLGFDPTNIVTHDYMYDTPKLIDEMIAVSGSRMGTAHAKDFIVESQMVLRITEVPVGEGIFDWSDYVFKADKFALNKYIALEHLSADQVPAASNFMHEIILKLQDEKRI</sequence>
<dbReference type="InterPro" id="IPR050312">
    <property type="entry name" value="IolE/XylAMocC-like"/>
</dbReference>
<proteinExistence type="predicted"/>
<gene>
    <name evidence="2" type="ORF">UFOPK1811_00282</name>
    <name evidence="3" type="ORF">UFOPK2922_00060</name>
    <name evidence="4" type="ORF">UFOPK3306_00975</name>
    <name evidence="5" type="ORF">UFOPK4209_00034</name>
</gene>
<name>A0A6J6V2Z1_9ZZZZ</name>
<dbReference type="AlphaFoldDB" id="A0A6J6V2Z1"/>
<accession>A0A6J6V2Z1</accession>
<protein>
    <submittedName>
        <fullName evidence="3">Unannotated protein</fullName>
    </submittedName>
</protein>
<dbReference type="InterPro" id="IPR013022">
    <property type="entry name" value="Xyl_isomerase-like_TIM-brl"/>
</dbReference>
<dbReference type="SUPFAM" id="SSF51658">
    <property type="entry name" value="Xylose isomerase-like"/>
    <property type="match status" value="1"/>
</dbReference>
<dbReference type="Gene3D" id="3.20.20.150">
    <property type="entry name" value="Divalent-metal-dependent TIM barrel enzymes"/>
    <property type="match status" value="1"/>
</dbReference>
<dbReference type="PANTHER" id="PTHR12110">
    <property type="entry name" value="HYDROXYPYRUVATE ISOMERASE"/>
    <property type="match status" value="1"/>
</dbReference>
<evidence type="ECO:0000259" key="1">
    <source>
        <dbReference type="Pfam" id="PF01261"/>
    </source>
</evidence>
<evidence type="ECO:0000313" key="5">
    <source>
        <dbReference type="EMBL" id="CAB5033045.1"/>
    </source>
</evidence>
<feature type="domain" description="Xylose isomerase-like TIM barrel" evidence="1">
    <location>
        <begin position="47"/>
        <end position="270"/>
    </location>
</feature>
<evidence type="ECO:0000313" key="3">
    <source>
        <dbReference type="EMBL" id="CAB4766540.1"/>
    </source>
</evidence>
<dbReference type="EMBL" id="CAEZZS010000001">
    <property type="protein sequence ID" value="CAB4766540.1"/>
    <property type="molecule type" value="Genomic_DNA"/>
</dbReference>
<evidence type="ECO:0000313" key="2">
    <source>
        <dbReference type="EMBL" id="CAB4592918.1"/>
    </source>
</evidence>
<evidence type="ECO:0000313" key="4">
    <source>
        <dbReference type="EMBL" id="CAB4871687.1"/>
    </source>
</evidence>
<reference evidence="3" key="1">
    <citation type="submission" date="2020-05" db="EMBL/GenBank/DDBJ databases">
        <authorList>
            <person name="Chiriac C."/>
            <person name="Salcher M."/>
            <person name="Ghai R."/>
            <person name="Kavagutti S V."/>
        </authorList>
    </citation>
    <scope>NUCLEOTIDE SEQUENCE</scope>
</reference>